<evidence type="ECO:0000313" key="8">
    <source>
        <dbReference type="Proteomes" id="UP000434582"/>
    </source>
</evidence>
<dbReference type="RefSeq" id="WP_153343283.1">
    <property type="nucleotide sequence ID" value="NZ_WIVE01000022.1"/>
</dbReference>
<dbReference type="GO" id="GO:0005886">
    <property type="term" value="C:plasma membrane"/>
    <property type="evidence" value="ECO:0007669"/>
    <property type="project" value="UniProtKB-SubCell"/>
</dbReference>
<evidence type="ECO:0000256" key="1">
    <source>
        <dbReference type="ARBA" id="ARBA00004236"/>
    </source>
</evidence>
<proteinExistence type="predicted"/>
<keyword evidence="2" id="KW-1003">Cell membrane</keyword>
<keyword evidence="8" id="KW-1185">Reference proteome</keyword>
<feature type="transmembrane region" description="Helical" evidence="6">
    <location>
        <begin position="7"/>
        <end position="33"/>
    </location>
</feature>
<evidence type="ECO:0000256" key="3">
    <source>
        <dbReference type="ARBA" id="ARBA00022692"/>
    </source>
</evidence>
<evidence type="ECO:0000256" key="4">
    <source>
        <dbReference type="ARBA" id="ARBA00022989"/>
    </source>
</evidence>
<evidence type="ECO:0000256" key="2">
    <source>
        <dbReference type="ARBA" id="ARBA00022475"/>
    </source>
</evidence>
<dbReference type="InterPro" id="IPR005899">
    <property type="entry name" value="Na_pump_deCOase"/>
</dbReference>
<gene>
    <name evidence="7" type="ORF">GHC57_08850</name>
</gene>
<dbReference type="GO" id="GO:0015081">
    <property type="term" value="F:sodium ion transmembrane transporter activity"/>
    <property type="evidence" value="ECO:0007669"/>
    <property type="project" value="InterPro"/>
</dbReference>
<dbReference type="OrthoDB" id="7360787at2"/>
<dbReference type="Pfam" id="PF04277">
    <property type="entry name" value="OAD_gamma"/>
    <property type="match status" value="1"/>
</dbReference>
<sequence length="140" mass="14739">MLAGLEILTIGIIVVLAVLCMLWASCSIVGYGFRTIEVRQQAAEARKRDAAAAAASVATAPASPGPSVSSGIPAHHLAAIAAATAATMDRPYRIVQVRAPVVPTNEWSNQARLQTFNSHRRQGDWGRALPALNAAQSQAR</sequence>
<dbReference type="AlphaFoldDB" id="A0A7X2D2U3"/>
<organism evidence="7 8">
    <name type="scientific">Roseospira navarrensis</name>
    <dbReference type="NCBI Taxonomy" id="140058"/>
    <lineage>
        <taxon>Bacteria</taxon>
        <taxon>Pseudomonadati</taxon>
        <taxon>Pseudomonadota</taxon>
        <taxon>Alphaproteobacteria</taxon>
        <taxon>Rhodospirillales</taxon>
        <taxon>Rhodospirillaceae</taxon>
        <taxon>Roseospira</taxon>
    </lineage>
</organism>
<keyword evidence="3 6" id="KW-0812">Transmembrane</keyword>
<protein>
    <submittedName>
        <fullName evidence="7">Uncharacterized protein</fullName>
    </submittedName>
</protein>
<dbReference type="EMBL" id="WIVE01000022">
    <property type="protein sequence ID" value="MQX36624.1"/>
    <property type="molecule type" value="Genomic_DNA"/>
</dbReference>
<keyword evidence="5 6" id="KW-0472">Membrane</keyword>
<comment type="subcellular location">
    <subcellularLocation>
        <location evidence="1">Cell membrane</location>
    </subcellularLocation>
</comment>
<evidence type="ECO:0000256" key="6">
    <source>
        <dbReference type="SAM" id="Phobius"/>
    </source>
</evidence>
<evidence type="ECO:0000256" key="5">
    <source>
        <dbReference type="ARBA" id="ARBA00023136"/>
    </source>
</evidence>
<keyword evidence="4 6" id="KW-1133">Transmembrane helix</keyword>
<comment type="caution">
    <text evidence="7">The sequence shown here is derived from an EMBL/GenBank/DDBJ whole genome shotgun (WGS) entry which is preliminary data.</text>
</comment>
<name>A0A7X2D2U3_9PROT</name>
<dbReference type="GO" id="GO:0036376">
    <property type="term" value="P:sodium ion export across plasma membrane"/>
    <property type="evidence" value="ECO:0007669"/>
    <property type="project" value="InterPro"/>
</dbReference>
<dbReference type="Proteomes" id="UP000434582">
    <property type="component" value="Unassembled WGS sequence"/>
</dbReference>
<evidence type="ECO:0000313" key="7">
    <source>
        <dbReference type="EMBL" id="MQX36624.1"/>
    </source>
</evidence>
<reference evidence="7 8" key="1">
    <citation type="submission" date="2019-10" db="EMBL/GenBank/DDBJ databases">
        <title>Draft whole-genome sequence of the purple nonsulfur photosynthetic bacterium Roseospira navarrensis DSM 15114.</title>
        <authorList>
            <person name="Kyndt J.A."/>
            <person name="Meyer T.E."/>
        </authorList>
    </citation>
    <scope>NUCLEOTIDE SEQUENCE [LARGE SCALE GENOMIC DNA]</scope>
    <source>
        <strain evidence="7 8">DSM 15114</strain>
    </source>
</reference>
<accession>A0A7X2D2U3</accession>